<organism evidence="5 6">
    <name type="scientific">Rubritalea profundi</name>
    <dbReference type="NCBI Taxonomy" id="1658618"/>
    <lineage>
        <taxon>Bacteria</taxon>
        <taxon>Pseudomonadati</taxon>
        <taxon>Verrucomicrobiota</taxon>
        <taxon>Verrucomicrobiia</taxon>
        <taxon>Verrucomicrobiales</taxon>
        <taxon>Rubritaleaceae</taxon>
        <taxon>Rubritalea</taxon>
    </lineage>
</organism>
<dbReference type="GO" id="GO:0009307">
    <property type="term" value="P:DNA restriction-modification system"/>
    <property type="evidence" value="ECO:0007669"/>
    <property type="project" value="UniProtKB-KW"/>
</dbReference>
<dbReference type="CDD" id="cd17248">
    <property type="entry name" value="RMtype1_S_AmiI-TRD2-CR2_like"/>
    <property type="match status" value="1"/>
</dbReference>
<name>A0A2S7TZ90_9BACT</name>
<dbReference type="Gene3D" id="1.10.287.1120">
    <property type="entry name" value="Bipartite methylase S protein"/>
    <property type="match status" value="1"/>
</dbReference>
<proteinExistence type="inferred from homology"/>
<feature type="domain" description="Type I restriction modification DNA specificity" evidence="4">
    <location>
        <begin position="18"/>
        <end position="192"/>
    </location>
</feature>
<evidence type="ECO:0000259" key="4">
    <source>
        <dbReference type="Pfam" id="PF01420"/>
    </source>
</evidence>
<dbReference type="AlphaFoldDB" id="A0A2S7TZ90"/>
<dbReference type="PANTHER" id="PTHR30408">
    <property type="entry name" value="TYPE-1 RESTRICTION ENZYME ECOKI SPECIFICITY PROTEIN"/>
    <property type="match status" value="1"/>
</dbReference>
<dbReference type="SUPFAM" id="SSF116734">
    <property type="entry name" value="DNA methylase specificity domain"/>
    <property type="match status" value="2"/>
</dbReference>
<evidence type="ECO:0000313" key="5">
    <source>
        <dbReference type="EMBL" id="PQJ27444.1"/>
    </source>
</evidence>
<comment type="similarity">
    <text evidence="1">Belongs to the type-I restriction system S methylase family.</text>
</comment>
<evidence type="ECO:0000256" key="3">
    <source>
        <dbReference type="ARBA" id="ARBA00023125"/>
    </source>
</evidence>
<comment type="caution">
    <text evidence="5">The sequence shown here is derived from an EMBL/GenBank/DDBJ whole genome shotgun (WGS) entry which is preliminary data.</text>
</comment>
<dbReference type="InterPro" id="IPR052021">
    <property type="entry name" value="Type-I_RS_S_subunit"/>
</dbReference>
<dbReference type="GO" id="GO:0003677">
    <property type="term" value="F:DNA binding"/>
    <property type="evidence" value="ECO:0007669"/>
    <property type="project" value="UniProtKB-KW"/>
</dbReference>
<sequence>MSMEKTMVPQSRFREFSDEWATSLLDDYATRGSGHTPSKSHPEYYDGDIPWISLTDSKSLDKGFIDSTKTKITDLGIKNSSAVVHPKGTVLLSRDAGVGKSAVMQNSMAVSQHFIVWKPKSGVSTTWFLYYWLQIMKPHFERIAVGSTIKTIGLPFFKKLKIAAPTLPEQEKIAAFLTSVDARIEQLKRKKSLLQDYKKGVMQRLFSQQLRFKDQNGNPYPDWQEKKLGDAVEINPKSALLPDTFLYIDLESVNDGVLSPPREMIISDAPSRAQRLMQKGDVLYQMVRPYQKNNLQFQNDGDYVASTGFAQLRASNNSSDFIYQLLLTDRFTDSVLKRCTGTSYPAINSSDLADILIQVPHPTEQTKIANFLSTLDTKIEQVTQQITQTQTFKKGLLQQMFV</sequence>
<gene>
    <name evidence="5" type="ORF">BSZ32_02320</name>
</gene>
<protein>
    <recommendedName>
        <fullName evidence="4">Type I restriction modification DNA specificity domain-containing protein</fullName>
    </recommendedName>
</protein>
<dbReference type="EMBL" id="MQWA01000001">
    <property type="protein sequence ID" value="PQJ27444.1"/>
    <property type="molecule type" value="Genomic_DNA"/>
</dbReference>
<reference evidence="5 6" key="1">
    <citation type="submission" date="2016-12" db="EMBL/GenBank/DDBJ databases">
        <title>Study of bacterial adaptation to deep sea.</title>
        <authorList>
            <person name="Song J."/>
            <person name="Yoshizawa S."/>
            <person name="Kogure K."/>
        </authorList>
    </citation>
    <scope>NUCLEOTIDE SEQUENCE [LARGE SCALE GENOMIC DNA]</scope>
    <source>
        <strain evidence="5 6">SAORIC-165</strain>
    </source>
</reference>
<feature type="domain" description="Type I restriction modification DNA specificity" evidence="4">
    <location>
        <begin position="222"/>
        <end position="385"/>
    </location>
</feature>
<evidence type="ECO:0000256" key="2">
    <source>
        <dbReference type="ARBA" id="ARBA00022747"/>
    </source>
</evidence>
<evidence type="ECO:0000313" key="6">
    <source>
        <dbReference type="Proteomes" id="UP000239907"/>
    </source>
</evidence>
<dbReference type="InterPro" id="IPR044946">
    <property type="entry name" value="Restrct_endonuc_typeI_TRD_sf"/>
</dbReference>
<dbReference type="Gene3D" id="3.90.220.20">
    <property type="entry name" value="DNA methylase specificity domains"/>
    <property type="match status" value="2"/>
</dbReference>
<keyword evidence="2" id="KW-0680">Restriction system</keyword>
<evidence type="ECO:0000256" key="1">
    <source>
        <dbReference type="ARBA" id="ARBA00010923"/>
    </source>
</evidence>
<dbReference type="Pfam" id="PF01420">
    <property type="entry name" value="Methylase_S"/>
    <property type="match status" value="2"/>
</dbReference>
<dbReference type="InterPro" id="IPR000055">
    <property type="entry name" value="Restrct_endonuc_typeI_TRD"/>
</dbReference>
<dbReference type="Proteomes" id="UP000239907">
    <property type="component" value="Unassembled WGS sequence"/>
</dbReference>
<dbReference type="PANTHER" id="PTHR30408:SF12">
    <property type="entry name" value="TYPE I RESTRICTION ENZYME MJAVIII SPECIFICITY SUBUNIT"/>
    <property type="match status" value="1"/>
</dbReference>
<keyword evidence="3" id="KW-0238">DNA-binding</keyword>
<keyword evidence="6" id="KW-1185">Reference proteome</keyword>
<accession>A0A2S7TZ90</accession>